<protein>
    <submittedName>
        <fullName evidence="2 4">Uncharacterized protein</fullName>
    </submittedName>
</protein>
<feature type="region of interest" description="Disordered" evidence="1">
    <location>
        <begin position="1"/>
        <end position="31"/>
    </location>
</feature>
<dbReference type="Proteomes" id="UP000267606">
    <property type="component" value="Unassembled WGS sequence"/>
</dbReference>
<dbReference type="AlphaFoldDB" id="A0A183HXH3"/>
<keyword evidence="3" id="KW-1185">Reference proteome</keyword>
<organism evidence="4">
    <name type="scientific">Onchocerca flexuosa</name>
    <dbReference type="NCBI Taxonomy" id="387005"/>
    <lineage>
        <taxon>Eukaryota</taxon>
        <taxon>Metazoa</taxon>
        <taxon>Ecdysozoa</taxon>
        <taxon>Nematoda</taxon>
        <taxon>Chromadorea</taxon>
        <taxon>Rhabditida</taxon>
        <taxon>Spirurina</taxon>
        <taxon>Spiruromorpha</taxon>
        <taxon>Filarioidea</taxon>
        <taxon>Onchocercidae</taxon>
        <taxon>Onchocerca</taxon>
    </lineage>
</organism>
<evidence type="ECO:0000313" key="3">
    <source>
        <dbReference type="Proteomes" id="UP000267606"/>
    </source>
</evidence>
<dbReference type="STRING" id="387005.A0A183HXH3"/>
<evidence type="ECO:0000313" key="2">
    <source>
        <dbReference type="EMBL" id="VDO82603.1"/>
    </source>
</evidence>
<evidence type="ECO:0000313" key="4">
    <source>
        <dbReference type="WBParaSite" id="OFLC_0001218601-mRNA-1"/>
    </source>
</evidence>
<reference evidence="4" key="1">
    <citation type="submission" date="2016-06" db="UniProtKB">
        <authorList>
            <consortium name="WormBaseParasite"/>
        </authorList>
    </citation>
    <scope>IDENTIFICATION</scope>
</reference>
<feature type="compositionally biased region" description="Polar residues" evidence="1">
    <location>
        <begin position="15"/>
        <end position="30"/>
    </location>
</feature>
<name>A0A183HXH3_9BILA</name>
<dbReference type="EMBL" id="UZAJ01018580">
    <property type="protein sequence ID" value="VDO82603.1"/>
    <property type="molecule type" value="Genomic_DNA"/>
</dbReference>
<reference evidence="2 3" key="2">
    <citation type="submission" date="2018-11" db="EMBL/GenBank/DDBJ databases">
        <authorList>
            <consortium name="Pathogen Informatics"/>
        </authorList>
    </citation>
    <scope>NUCLEOTIDE SEQUENCE [LARGE SCALE GENOMIC DNA]</scope>
</reference>
<evidence type="ECO:0000256" key="1">
    <source>
        <dbReference type="SAM" id="MobiDB-lite"/>
    </source>
</evidence>
<accession>A0A183HXH3</accession>
<dbReference type="WBParaSite" id="OFLC_0001218601-mRNA-1">
    <property type="protein sequence ID" value="OFLC_0001218601-mRNA-1"/>
    <property type="gene ID" value="OFLC_0001218601"/>
</dbReference>
<proteinExistence type="predicted"/>
<sequence>MKSSMSRQGFVHVNRINNPVSSHRSGTDTMNGIMLRSSIGSRRGIEPSVPMTAVRGAGYSSAGRGTYR</sequence>
<gene>
    <name evidence="2" type="ORF">OFLC_LOCUS12183</name>
</gene>